<dbReference type="InterPro" id="IPR012645">
    <property type="entry name" value="CHP02301"/>
</dbReference>
<comment type="caution">
    <text evidence="2">The sequence shown here is derived from an EMBL/GenBank/DDBJ whole genome shotgun (WGS) entry which is preliminary data.</text>
</comment>
<dbReference type="Pfam" id="PF09539">
    <property type="entry name" value="DUF2385"/>
    <property type="match status" value="1"/>
</dbReference>
<gene>
    <name evidence="2" type="ORF">DCG58_13210</name>
</gene>
<accession>A0A3B9H0Z1</accession>
<dbReference type="EMBL" id="DMAN01000296">
    <property type="protein sequence ID" value="HAE28116.1"/>
    <property type="molecule type" value="Genomic_DNA"/>
</dbReference>
<keyword evidence="1" id="KW-0472">Membrane</keyword>
<dbReference type="Proteomes" id="UP000259610">
    <property type="component" value="Unassembled WGS sequence"/>
</dbReference>
<sequence>MLRTFSQEIQRGPKGPLGHGFGLCVIGGVLLGRLANSFQRRIVHTSGRRLKPVQPIRGHHSLDKCPGSRAEEAIQAAKDNLRFDLVGHHPATGMIEAPFIGHNEDIKFMFYILEPRLDAGKSLFMNKARFHIVLLSALMVCGASAAQSSLPMRGPDYFRDASDLAGVLGSAHAIRVRCNGRDDQYWRQYMSDMLSYEAPNRGNLRSSLVAQFNASYQDTTRDYLKCDNRAVEAEARFAREGQEITARMAMHYFPKKPD</sequence>
<proteinExistence type="predicted"/>
<keyword evidence="1" id="KW-0812">Transmembrane</keyword>
<organism evidence="2 3">
    <name type="scientific">Hyphomonas adhaerens</name>
    <dbReference type="NCBI Taxonomy" id="81029"/>
    <lineage>
        <taxon>Bacteria</taxon>
        <taxon>Pseudomonadati</taxon>
        <taxon>Pseudomonadota</taxon>
        <taxon>Alphaproteobacteria</taxon>
        <taxon>Hyphomonadales</taxon>
        <taxon>Hyphomonadaceae</taxon>
        <taxon>Hyphomonas</taxon>
    </lineage>
</organism>
<evidence type="ECO:0000313" key="3">
    <source>
        <dbReference type="Proteomes" id="UP000259610"/>
    </source>
</evidence>
<feature type="transmembrane region" description="Helical" evidence="1">
    <location>
        <begin position="20"/>
        <end position="38"/>
    </location>
</feature>
<reference evidence="2 3" key="1">
    <citation type="journal article" date="2018" name="Nat. Biotechnol.">
        <title>A standardized bacterial taxonomy based on genome phylogeny substantially revises the tree of life.</title>
        <authorList>
            <person name="Parks D.H."/>
            <person name="Chuvochina M."/>
            <person name="Waite D.W."/>
            <person name="Rinke C."/>
            <person name="Skarshewski A."/>
            <person name="Chaumeil P.A."/>
            <person name="Hugenholtz P."/>
        </authorList>
    </citation>
    <scope>NUCLEOTIDE SEQUENCE [LARGE SCALE GENOMIC DNA]</scope>
    <source>
        <strain evidence="2">UBA8733</strain>
    </source>
</reference>
<dbReference type="NCBIfam" id="TIGR02301">
    <property type="entry name" value="TIGR02301 family protein"/>
    <property type="match status" value="1"/>
</dbReference>
<feature type="transmembrane region" description="Helical" evidence="1">
    <location>
        <begin position="130"/>
        <end position="150"/>
    </location>
</feature>
<keyword evidence="1" id="KW-1133">Transmembrane helix</keyword>
<evidence type="ECO:0000313" key="2">
    <source>
        <dbReference type="EMBL" id="HAE28116.1"/>
    </source>
</evidence>
<protein>
    <submittedName>
        <fullName evidence="2">TIGR02301 family protein</fullName>
    </submittedName>
</protein>
<name>A0A3B9H0Z1_9PROT</name>
<dbReference type="AlphaFoldDB" id="A0A3B9H0Z1"/>
<evidence type="ECO:0000256" key="1">
    <source>
        <dbReference type="SAM" id="Phobius"/>
    </source>
</evidence>